<proteinExistence type="predicted"/>
<keyword evidence="1" id="KW-1133">Transmembrane helix</keyword>
<name>A0ABW2V1L0_9BACL</name>
<dbReference type="Proteomes" id="UP001596528">
    <property type="component" value="Unassembled WGS sequence"/>
</dbReference>
<feature type="transmembrane region" description="Helical" evidence="1">
    <location>
        <begin position="185"/>
        <end position="204"/>
    </location>
</feature>
<dbReference type="InterPro" id="IPR026272">
    <property type="entry name" value="SdpI"/>
</dbReference>
<gene>
    <name evidence="3" type="ORF">ACFQWB_05465</name>
</gene>
<accession>A0ABW2V1L0</accession>
<protein>
    <submittedName>
        <fullName evidence="3">SdpI family protein</fullName>
    </submittedName>
</protein>
<feature type="transmembrane region" description="Helical" evidence="1">
    <location>
        <begin position="7"/>
        <end position="26"/>
    </location>
</feature>
<dbReference type="PANTHER" id="PTHR37810:SF5">
    <property type="entry name" value="IMMUNITY PROTEIN SDPI"/>
    <property type="match status" value="1"/>
</dbReference>
<reference evidence="4" key="1">
    <citation type="journal article" date="2019" name="Int. J. Syst. Evol. Microbiol.">
        <title>The Global Catalogue of Microorganisms (GCM) 10K type strain sequencing project: providing services to taxonomists for standard genome sequencing and annotation.</title>
        <authorList>
            <consortium name="The Broad Institute Genomics Platform"/>
            <consortium name="The Broad Institute Genome Sequencing Center for Infectious Disease"/>
            <person name="Wu L."/>
            <person name="Ma J."/>
        </authorList>
    </citation>
    <scope>NUCLEOTIDE SEQUENCE [LARGE SCALE GENOMIC DNA]</scope>
    <source>
        <strain evidence="4">JCM 18657</strain>
    </source>
</reference>
<dbReference type="PIRSF" id="PIRSF038959">
    <property type="entry name" value="SdpI"/>
    <property type="match status" value="1"/>
</dbReference>
<dbReference type="Pfam" id="PF13630">
    <property type="entry name" value="SdpI"/>
    <property type="match status" value="1"/>
</dbReference>
<evidence type="ECO:0000259" key="2">
    <source>
        <dbReference type="Pfam" id="PF07853"/>
    </source>
</evidence>
<evidence type="ECO:0000313" key="4">
    <source>
        <dbReference type="Proteomes" id="UP001596528"/>
    </source>
</evidence>
<keyword evidence="4" id="KW-1185">Reference proteome</keyword>
<sequence length="211" mass="23512">MKLNSLKWYLIAAALIAGLIVAPYLPEQVPIHFNIQGEPDNYASKWFAVLFMPGLMLAVNLLFMFSPKYESKRNDPRQQKDFEKIQTITTAGLLLLHGFVLAFGYGLDINIGRVIGPVVGLTFIVMGNYMPRLRPNNRFGIRLPSTLSDETVWRKVHQVSGRLYVAGGILLALTALLPSSAIPYVFLPIVLITALFPIVAATLISRRMKRG</sequence>
<comment type="caution">
    <text evidence="3">The sequence shown here is derived from an EMBL/GenBank/DDBJ whole genome shotgun (WGS) entry which is preliminary data.</text>
</comment>
<feature type="transmembrane region" description="Helical" evidence="1">
    <location>
        <begin position="163"/>
        <end position="179"/>
    </location>
</feature>
<dbReference type="InterPro" id="IPR012867">
    <property type="entry name" value="DUF1648"/>
</dbReference>
<organism evidence="3 4">
    <name type="scientific">Paenibacillus thermoaerophilus</name>
    <dbReference type="NCBI Taxonomy" id="1215385"/>
    <lineage>
        <taxon>Bacteria</taxon>
        <taxon>Bacillati</taxon>
        <taxon>Bacillota</taxon>
        <taxon>Bacilli</taxon>
        <taxon>Bacillales</taxon>
        <taxon>Paenibacillaceae</taxon>
        <taxon>Paenibacillus</taxon>
    </lineage>
</organism>
<keyword evidence="1" id="KW-0472">Membrane</keyword>
<feature type="domain" description="DUF1648" evidence="2">
    <location>
        <begin position="10"/>
        <end position="57"/>
    </location>
</feature>
<feature type="transmembrane region" description="Helical" evidence="1">
    <location>
        <begin position="85"/>
        <end position="105"/>
    </location>
</feature>
<dbReference type="InterPro" id="IPR025962">
    <property type="entry name" value="SdpI/YhfL"/>
</dbReference>
<feature type="transmembrane region" description="Helical" evidence="1">
    <location>
        <begin position="46"/>
        <end position="65"/>
    </location>
</feature>
<feature type="transmembrane region" description="Helical" evidence="1">
    <location>
        <begin position="111"/>
        <end position="130"/>
    </location>
</feature>
<keyword evidence="1" id="KW-0812">Transmembrane</keyword>
<dbReference type="RefSeq" id="WP_138790496.1">
    <property type="nucleotide sequence ID" value="NZ_JBHTGQ010000012.1"/>
</dbReference>
<dbReference type="PANTHER" id="PTHR37810">
    <property type="entry name" value="IMMUNITY PROTEIN SDPI"/>
    <property type="match status" value="1"/>
</dbReference>
<evidence type="ECO:0000313" key="3">
    <source>
        <dbReference type="EMBL" id="MFC7749393.1"/>
    </source>
</evidence>
<dbReference type="EMBL" id="JBHTGQ010000012">
    <property type="protein sequence ID" value="MFC7749393.1"/>
    <property type="molecule type" value="Genomic_DNA"/>
</dbReference>
<dbReference type="Pfam" id="PF07853">
    <property type="entry name" value="DUF1648"/>
    <property type="match status" value="1"/>
</dbReference>
<evidence type="ECO:0000256" key="1">
    <source>
        <dbReference type="SAM" id="Phobius"/>
    </source>
</evidence>